<reference key="2">
    <citation type="submission" date="2011-10" db="EMBL/GenBank/DDBJ databases">
        <title>The genome and transcriptome sequence of Clonorchis sinensis provide insights into the carcinogenic liver fluke.</title>
        <authorList>
            <person name="Wang X."/>
            <person name="Huang Y."/>
            <person name="Chen W."/>
            <person name="Liu H."/>
            <person name="Guo L."/>
            <person name="Chen Y."/>
            <person name="Luo F."/>
            <person name="Zhou W."/>
            <person name="Sun J."/>
            <person name="Mao Q."/>
            <person name="Liang P."/>
            <person name="Zhou C."/>
            <person name="Tian Y."/>
            <person name="Men J."/>
            <person name="Lv X."/>
            <person name="Huang L."/>
            <person name="Zhou J."/>
            <person name="Hu Y."/>
            <person name="Li R."/>
            <person name="Zhang F."/>
            <person name="Lei H."/>
            <person name="Li X."/>
            <person name="Hu X."/>
            <person name="Liang C."/>
            <person name="Xu J."/>
            <person name="Wu Z."/>
            <person name="Yu X."/>
        </authorList>
    </citation>
    <scope>NUCLEOTIDE SEQUENCE</scope>
    <source>
        <strain>Henan</strain>
    </source>
</reference>
<accession>G7YIK7</accession>
<protein>
    <submittedName>
        <fullName evidence="1">Uncharacterized protein</fullName>
    </submittedName>
</protein>
<reference evidence="1" key="1">
    <citation type="journal article" date="2011" name="Genome Biol.">
        <title>The draft genome of the carcinogenic human liver fluke Clonorchis sinensis.</title>
        <authorList>
            <person name="Wang X."/>
            <person name="Chen W."/>
            <person name="Huang Y."/>
            <person name="Sun J."/>
            <person name="Men J."/>
            <person name="Liu H."/>
            <person name="Luo F."/>
            <person name="Guo L."/>
            <person name="Lv X."/>
            <person name="Deng C."/>
            <person name="Zhou C."/>
            <person name="Fan Y."/>
            <person name="Li X."/>
            <person name="Huang L."/>
            <person name="Hu Y."/>
            <person name="Liang C."/>
            <person name="Hu X."/>
            <person name="Xu J."/>
            <person name="Yu X."/>
        </authorList>
    </citation>
    <scope>NUCLEOTIDE SEQUENCE [LARGE SCALE GENOMIC DNA]</scope>
    <source>
        <strain evidence="1">Henan</strain>
    </source>
</reference>
<dbReference type="AlphaFoldDB" id="G7YIK7"/>
<evidence type="ECO:0000313" key="1">
    <source>
        <dbReference type="EMBL" id="GAA52790.1"/>
    </source>
</evidence>
<organism evidence="1 2">
    <name type="scientific">Clonorchis sinensis</name>
    <name type="common">Chinese liver fluke</name>
    <dbReference type="NCBI Taxonomy" id="79923"/>
    <lineage>
        <taxon>Eukaryota</taxon>
        <taxon>Metazoa</taxon>
        <taxon>Spiralia</taxon>
        <taxon>Lophotrochozoa</taxon>
        <taxon>Platyhelminthes</taxon>
        <taxon>Trematoda</taxon>
        <taxon>Digenea</taxon>
        <taxon>Opisthorchiida</taxon>
        <taxon>Opisthorchiata</taxon>
        <taxon>Opisthorchiidae</taxon>
        <taxon>Clonorchis</taxon>
    </lineage>
</organism>
<evidence type="ECO:0000313" key="2">
    <source>
        <dbReference type="Proteomes" id="UP000008909"/>
    </source>
</evidence>
<name>G7YIK7_CLOSI</name>
<gene>
    <name evidence="1" type="ORF">CLF_108815</name>
</gene>
<proteinExistence type="predicted"/>
<sequence>MKDAMLTAFEAVRPRSMAHPNGHEILPRSAAIVEARETIRARNDCGGKVQIPQTQDDKEPGNWHRALVGGEITEINRTPFQLTQLINWSEKRVLVKRSPKRIGPQSSHRNILGTKKALLLDDFCSKISGMMRKNPKKESIDGDFYFQKDKVSGDISVRMFQGPHDVSAGFDSQPYHSKNKPVYPKIQETLQLHITHRQSALRLLYRYYFISHKAACISFNGPPGCAFTSALLTELHITPNIKKGAALALMQLDAYRNKVVTVSENLLVAQGSLPEAGFGYQYWAGYSAKNKSYTAPLVGSVSESKEQNVRGPRIDLTQLSRIKDEWMTNTDRIAADRLSRSEVKPSLTVFRLLNARTFSDRMKKRLPQDGSHELPQPLPTLLLDFRKVFDIATSLLT</sequence>
<dbReference type="EMBL" id="DF143354">
    <property type="protein sequence ID" value="GAA52790.1"/>
    <property type="molecule type" value="Genomic_DNA"/>
</dbReference>
<keyword evidence="2" id="KW-1185">Reference proteome</keyword>
<dbReference type="Proteomes" id="UP000008909">
    <property type="component" value="Unassembled WGS sequence"/>
</dbReference>